<name>G1X801_ARTOA</name>
<dbReference type="RefSeq" id="XP_011120613.1">
    <property type="nucleotide sequence ID" value="XM_011122311.1"/>
</dbReference>
<dbReference type="InParanoid" id="G1X801"/>
<evidence type="ECO:0000256" key="1">
    <source>
        <dbReference type="SAM" id="MobiDB-lite"/>
    </source>
</evidence>
<evidence type="ECO:0000313" key="2">
    <source>
        <dbReference type="EMBL" id="EGX50725.1"/>
    </source>
</evidence>
<organism evidence="2 3">
    <name type="scientific">Arthrobotrys oligospora (strain ATCC 24927 / CBS 115.81 / DSM 1491)</name>
    <name type="common">Nematode-trapping fungus</name>
    <name type="synonym">Didymozoophaga oligospora</name>
    <dbReference type="NCBI Taxonomy" id="756982"/>
    <lineage>
        <taxon>Eukaryota</taxon>
        <taxon>Fungi</taxon>
        <taxon>Dikarya</taxon>
        <taxon>Ascomycota</taxon>
        <taxon>Pezizomycotina</taxon>
        <taxon>Orbiliomycetes</taxon>
        <taxon>Orbiliales</taxon>
        <taxon>Orbiliaceae</taxon>
        <taxon>Orbilia</taxon>
        <taxon>Orbilia oligospora</taxon>
    </lineage>
</organism>
<evidence type="ECO:0000313" key="3">
    <source>
        <dbReference type="Proteomes" id="UP000008784"/>
    </source>
</evidence>
<dbReference type="HOGENOM" id="CLU_1730983_0_0_1"/>
<keyword evidence="3" id="KW-1185">Reference proteome</keyword>
<dbReference type="GeneID" id="22891598"/>
<protein>
    <submittedName>
        <fullName evidence="2">Uncharacterized protein</fullName>
    </submittedName>
</protein>
<proteinExistence type="predicted"/>
<comment type="caution">
    <text evidence="2">The sequence shown here is derived from an EMBL/GenBank/DDBJ whole genome shotgun (WGS) entry which is preliminary data.</text>
</comment>
<reference evidence="2 3" key="1">
    <citation type="journal article" date="2011" name="PLoS Pathog.">
        <title>Genomic and proteomic analyses of the fungus Arthrobotrys oligospora provide insights into nematode-trap formation.</title>
        <authorList>
            <person name="Yang J."/>
            <person name="Wang L."/>
            <person name="Ji X."/>
            <person name="Feng Y."/>
            <person name="Li X."/>
            <person name="Zou C."/>
            <person name="Xu J."/>
            <person name="Ren Y."/>
            <person name="Mi Q."/>
            <person name="Wu J."/>
            <person name="Liu S."/>
            <person name="Liu Y."/>
            <person name="Huang X."/>
            <person name="Wang H."/>
            <person name="Niu X."/>
            <person name="Li J."/>
            <person name="Liang L."/>
            <person name="Luo Y."/>
            <person name="Ji K."/>
            <person name="Zhou W."/>
            <person name="Yu Z."/>
            <person name="Li G."/>
            <person name="Liu Y."/>
            <person name="Li L."/>
            <person name="Qiao M."/>
            <person name="Feng L."/>
            <person name="Zhang K.-Q."/>
        </authorList>
    </citation>
    <scope>NUCLEOTIDE SEQUENCE [LARGE SCALE GENOMIC DNA]</scope>
    <source>
        <strain evidence="3">ATCC 24927 / CBS 115.81 / DSM 1491</strain>
    </source>
</reference>
<sequence length="151" mass="16372">MLVTFAYHAPKSGATKRAFSVNTSTWALWATRGVAGSMRREETKCKKPLAGTQLPAIVQPNPFEPSQPQRQCPTAVGLGPGSWQHPFRYCLTNTSLTVHRPALALSNARCRSPTTCDSLTGQRVGVHTPNPLTSENRLQPATGTDLENVDC</sequence>
<dbReference type="AlphaFoldDB" id="G1X801"/>
<gene>
    <name evidence="2" type="ORF">AOL_s00068g1</name>
</gene>
<accession>G1X801</accession>
<feature type="compositionally biased region" description="Polar residues" evidence="1">
    <location>
        <begin position="130"/>
        <end position="142"/>
    </location>
</feature>
<dbReference type="EMBL" id="ADOT01000109">
    <property type="protein sequence ID" value="EGX50725.1"/>
    <property type="molecule type" value="Genomic_DNA"/>
</dbReference>
<dbReference type="Proteomes" id="UP000008784">
    <property type="component" value="Unassembled WGS sequence"/>
</dbReference>
<feature type="region of interest" description="Disordered" evidence="1">
    <location>
        <begin position="123"/>
        <end position="151"/>
    </location>
</feature>